<sequence length="171" mass="19364">MQLYLLLRSTYNGILRNGDNPFDINIRIFAQPSGELHHLETNHVRSNKEHALHSESPLFNNQKRHLLAHTADRMSSPPNQHVLVVQIRDLDPFSARDGLRLEVLEWDITVVGAEGVRGVRGGGSGGRFLLTATLLLQLDGFLLGGFLALSRTLFLLLVLLLLFHWRDLRFK</sequence>
<evidence type="ECO:0000313" key="2">
    <source>
        <dbReference type="Proteomes" id="UP001060215"/>
    </source>
</evidence>
<accession>A0ACC0I807</accession>
<gene>
    <name evidence="1" type="ORF">LOK49_LG03G03007</name>
</gene>
<dbReference type="Proteomes" id="UP001060215">
    <property type="component" value="Chromosome 6"/>
</dbReference>
<proteinExistence type="predicted"/>
<evidence type="ECO:0000313" key="1">
    <source>
        <dbReference type="EMBL" id="KAI8021054.1"/>
    </source>
</evidence>
<dbReference type="EMBL" id="CM045763">
    <property type="protein sequence ID" value="KAI8021054.1"/>
    <property type="molecule type" value="Genomic_DNA"/>
</dbReference>
<name>A0ACC0I807_9ERIC</name>
<reference evidence="1 2" key="1">
    <citation type="journal article" date="2022" name="Plant J.">
        <title>Chromosome-level genome of Camellia lanceoleosa provides a valuable resource for understanding genome evolution and self-incompatibility.</title>
        <authorList>
            <person name="Gong W."/>
            <person name="Xiao S."/>
            <person name="Wang L."/>
            <person name="Liao Z."/>
            <person name="Chang Y."/>
            <person name="Mo W."/>
            <person name="Hu G."/>
            <person name="Li W."/>
            <person name="Zhao G."/>
            <person name="Zhu H."/>
            <person name="Hu X."/>
            <person name="Ji K."/>
            <person name="Xiang X."/>
            <person name="Song Q."/>
            <person name="Yuan D."/>
            <person name="Jin S."/>
            <person name="Zhang L."/>
        </authorList>
    </citation>
    <scope>NUCLEOTIDE SEQUENCE [LARGE SCALE GENOMIC DNA]</scope>
    <source>
        <strain evidence="1">SQ_2022a</strain>
    </source>
</reference>
<keyword evidence="2" id="KW-1185">Reference proteome</keyword>
<comment type="caution">
    <text evidence="1">The sequence shown here is derived from an EMBL/GenBank/DDBJ whole genome shotgun (WGS) entry which is preliminary data.</text>
</comment>
<organism evidence="1 2">
    <name type="scientific">Camellia lanceoleosa</name>
    <dbReference type="NCBI Taxonomy" id="1840588"/>
    <lineage>
        <taxon>Eukaryota</taxon>
        <taxon>Viridiplantae</taxon>
        <taxon>Streptophyta</taxon>
        <taxon>Embryophyta</taxon>
        <taxon>Tracheophyta</taxon>
        <taxon>Spermatophyta</taxon>
        <taxon>Magnoliopsida</taxon>
        <taxon>eudicotyledons</taxon>
        <taxon>Gunneridae</taxon>
        <taxon>Pentapetalae</taxon>
        <taxon>asterids</taxon>
        <taxon>Ericales</taxon>
        <taxon>Theaceae</taxon>
        <taxon>Camellia</taxon>
    </lineage>
</organism>
<protein>
    <submittedName>
        <fullName evidence="1">Uncharacterized protein</fullName>
    </submittedName>
</protein>